<keyword evidence="1" id="KW-0812">Transmembrane</keyword>
<organism evidence="2 3">
    <name type="scientific">Ajellomyces capsulatus</name>
    <name type="common">Darling's disease fungus</name>
    <name type="synonym">Histoplasma capsulatum</name>
    <dbReference type="NCBI Taxonomy" id="5037"/>
    <lineage>
        <taxon>Eukaryota</taxon>
        <taxon>Fungi</taxon>
        <taxon>Dikarya</taxon>
        <taxon>Ascomycota</taxon>
        <taxon>Pezizomycotina</taxon>
        <taxon>Eurotiomycetes</taxon>
        <taxon>Eurotiomycetidae</taxon>
        <taxon>Onygenales</taxon>
        <taxon>Ajellomycetaceae</taxon>
        <taxon>Histoplasma</taxon>
    </lineage>
</organism>
<dbReference type="AlphaFoldDB" id="A0A8H8CT33"/>
<accession>A0A8H8CT33</accession>
<protein>
    <submittedName>
        <fullName evidence="2">Glycine-rich RNA-binding protein</fullName>
    </submittedName>
</protein>
<dbReference type="Proteomes" id="UP000670092">
    <property type="component" value="Unassembled WGS sequence"/>
</dbReference>
<gene>
    <name evidence="2" type="ORF">I7I52_12196</name>
</gene>
<evidence type="ECO:0000313" key="2">
    <source>
        <dbReference type="EMBL" id="KAG5288649.1"/>
    </source>
</evidence>
<reference evidence="2 3" key="1">
    <citation type="submission" date="2021-01" db="EMBL/GenBank/DDBJ databases">
        <title>Chromosome-level genome assembly of a human fungal pathogen reveals clustering of transcriptionally co-regulated genes.</title>
        <authorList>
            <person name="Voorhies M."/>
            <person name="Cohen S."/>
            <person name="Shea T.P."/>
            <person name="Petrus S."/>
            <person name="Munoz J.F."/>
            <person name="Poplawski S."/>
            <person name="Goldman W.E."/>
            <person name="Michael T."/>
            <person name="Cuomo C.A."/>
            <person name="Sil A."/>
            <person name="Beyhan S."/>
        </authorList>
    </citation>
    <scope>NUCLEOTIDE SEQUENCE [LARGE SCALE GENOMIC DNA]</scope>
    <source>
        <strain evidence="2 3">G184AR</strain>
    </source>
</reference>
<comment type="caution">
    <text evidence="2">The sequence shown here is derived from an EMBL/GenBank/DDBJ whole genome shotgun (WGS) entry which is preliminary data.</text>
</comment>
<dbReference type="EMBL" id="JAEVHI010000006">
    <property type="protein sequence ID" value="KAG5288649.1"/>
    <property type="molecule type" value="Genomic_DNA"/>
</dbReference>
<keyword evidence="1" id="KW-0472">Membrane</keyword>
<proteinExistence type="predicted"/>
<evidence type="ECO:0000256" key="1">
    <source>
        <dbReference type="SAM" id="Phobius"/>
    </source>
</evidence>
<evidence type="ECO:0000313" key="3">
    <source>
        <dbReference type="Proteomes" id="UP000670092"/>
    </source>
</evidence>
<dbReference type="VEuPathDB" id="FungiDB:I7I52_12196"/>
<keyword evidence="1" id="KW-1133">Transmembrane helix</keyword>
<sequence>MAVSSGSTKPLIVPLLPATKVATMGVATGITVSRAAVEAVTAAVAAMVEGMAIAKVAEAVAGVAINNNLMAAPMVREVLGHRYRRSSARIRRQQSFLELMSNKPLLPRDAPHPHTKSLHINFFKMSTIKDVREHETAINEPRSKRLKESRDIMELVPLDSLFFYLIISLGSFIPLYTM</sequence>
<feature type="transmembrane region" description="Helical" evidence="1">
    <location>
        <begin position="152"/>
        <end position="176"/>
    </location>
</feature>
<name>A0A8H8CT33_AJECA</name>